<dbReference type="InterPro" id="IPR013164">
    <property type="entry name" value="Cadherin_N"/>
</dbReference>
<dbReference type="PANTHER" id="PTHR24028:SF236">
    <property type="entry name" value="PROTOCADHERIN GAMMA-C3"/>
    <property type="match status" value="1"/>
</dbReference>
<evidence type="ECO:0000256" key="12">
    <source>
        <dbReference type="PROSITE-ProRule" id="PRU00043"/>
    </source>
</evidence>
<dbReference type="Pfam" id="PF00028">
    <property type="entry name" value="Cadherin"/>
    <property type="match status" value="5"/>
</dbReference>
<name>A0A401PG19_SCYTO</name>
<dbReference type="SUPFAM" id="SSF49313">
    <property type="entry name" value="Cadherin-like"/>
    <property type="match status" value="6"/>
</dbReference>
<evidence type="ECO:0000259" key="14">
    <source>
        <dbReference type="PROSITE" id="PS50268"/>
    </source>
</evidence>
<feature type="domain" description="Cadherin" evidence="14">
    <location>
        <begin position="455"/>
        <end position="564"/>
    </location>
</feature>
<evidence type="ECO:0000256" key="7">
    <source>
        <dbReference type="ARBA" id="ARBA00022837"/>
    </source>
</evidence>
<dbReference type="FunFam" id="2.60.40.60:FF:000002">
    <property type="entry name" value="Protocadherin alpha 2"/>
    <property type="match status" value="1"/>
</dbReference>
<feature type="domain" description="Cadherin" evidence="14">
    <location>
        <begin position="578"/>
        <end position="676"/>
    </location>
</feature>
<evidence type="ECO:0000256" key="9">
    <source>
        <dbReference type="ARBA" id="ARBA00022989"/>
    </source>
</evidence>
<dbReference type="InterPro" id="IPR020894">
    <property type="entry name" value="Cadherin_CS"/>
</dbReference>
<dbReference type="PRINTS" id="PR00205">
    <property type="entry name" value="CADHERIN"/>
</dbReference>
<feature type="domain" description="Cadherin" evidence="14">
    <location>
        <begin position="133"/>
        <end position="241"/>
    </location>
</feature>
<proteinExistence type="predicted"/>
<evidence type="ECO:0000256" key="8">
    <source>
        <dbReference type="ARBA" id="ARBA00022889"/>
    </source>
</evidence>
<dbReference type="InterPro" id="IPR002126">
    <property type="entry name" value="Cadherin-like_dom"/>
</dbReference>
<keyword evidence="5" id="KW-0732">Signal</keyword>
<sequence>MAYTLNCRRTHWRVFYLMLVYITHSVSGIIRYSIPEELTIRSVVGNIAKDLGLDVNQLSLRGFRVVSEYKRQYLDVNLKTGILSIKETVDREEICAQSLGCVLMLEAVVENPLKLYRVEVEILDINDNPPVFQKNEFHFQISEYVSAGARFQLQSALDPDAGTNGVRTYQLSESEHFILDLKSSQTHTVIPELILQKPLDREQQATHQLTLTAIDGGTPEKSGTTHILINVSDVNDNAPVFEQTVYEVTTTENVPKGSVIAKVTANDVDEGLNGEIAYSLSDRTPGRLRSLFRVNSQSGEIGVKGIVDFEETKDYEISVQALDRGPHAVPAYCTVLIKVLDINDNAPEITVTSNSGPIPEDAPPKTPVALLKVTDQDSEERGNVHCYISQNIPFNLDKSFLNYYTVVLAGHLDREKVSEYNITITCRDRGSPPLTNHKTIHIHVSDVNDNPPHFTKPSFVMYVTENNRIGASIGSVSALDADFDENANLLYSIIDDPVNGFAASTFASINSATGVMSARRSFDYEQMKSFQLFVQVKDSGSPPLSENVTVNVIIVDQNDNAPVIVSPLTSGGSKAEETMPRSADPGYLVAKVTATDADSGQNSHLFYQLLQPNNESMFTVSRETGEIWTIRRFGLRDLPQQKLLILVRDNGKPSLSSTASITLSVLESNTEHASTFGLLGNSEPWTSDLRRYLIISFAAISLIFLIAIIILAMKIHRGRDGMHDCSCSWPILIQKDARHGIHQPGGNIHPPADFTGAYESDTLPQTVQYELCPDPTISDFMFLQLHGPATPMINTKTGSCVSQENEKTQNSAIKGSVETREIYGTRQQDLEQSAIERCSSGQYGIGLYTSEKNDVGPDPRRLVEIHSRAF</sequence>
<accession>A0A401PG19</accession>
<dbReference type="Pfam" id="PF16492">
    <property type="entry name" value="Cadherin_C_2"/>
    <property type="match status" value="1"/>
</dbReference>
<evidence type="ECO:0000256" key="3">
    <source>
        <dbReference type="ARBA" id="ARBA00022475"/>
    </source>
</evidence>
<dbReference type="SMART" id="SM00112">
    <property type="entry name" value="CA"/>
    <property type="match status" value="6"/>
</dbReference>
<feature type="domain" description="Cadherin" evidence="14">
    <location>
        <begin position="350"/>
        <end position="454"/>
    </location>
</feature>
<dbReference type="OMA" id="RICICAL"/>
<dbReference type="OrthoDB" id="9941436at2759"/>
<evidence type="ECO:0000256" key="2">
    <source>
        <dbReference type="ARBA" id="ARBA00004251"/>
    </source>
</evidence>
<keyword evidence="9 13" id="KW-1133">Transmembrane helix</keyword>
<evidence type="ECO:0000313" key="15">
    <source>
        <dbReference type="EMBL" id="GCB72090.1"/>
    </source>
</evidence>
<dbReference type="EMBL" id="BFAA01000424">
    <property type="protein sequence ID" value="GCB72090.1"/>
    <property type="molecule type" value="Genomic_DNA"/>
</dbReference>
<keyword evidence="10 13" id="KW-0472">Membrane</keyword>
<dbReference type="Proteomes" id="UP000288216">
    <property type="component" value="Unassembled WGS sequence"/>
</dbReference>
<evidence type="ECO:0000256" key="13">
    <source>
        <dbReference type="SAM" id="Phobius"/>
    </source>
</evidence>
<evidence type="ECO:0000256" key="10">
    <source>
        <dbReference type="ARBA" id="ARBA00023136"/>
    </source>
</evidence>
<dbReference type="Pfam" id="PF08266">
    <property type="entry name" value="Cadherin_2"/>
    <property type="match status" value="1"/>
</dbReference>
<keyword evidence="7 12" id="KW-0106">Calcium</keyword>
<comment type="subcellular location">
    <subcellularLocation>
        <location evidence="2">Cell membrane</location>
        <topology evidence="2">Single-pass type I membrane protein</topology>
    </subcellularLocation>
</comment>
<reference evidence="15 16" key="1">
    <citation type="journal article" date="2018" name="Nat. Ecol. Evol.">
        <title>Shark genomes provide insights into elasmobranch evolution and the origin of vertebrates.</title>
        <authorList>
            <person name="Hara Y"/>
            <person name="Yamaguchi K"/>
            <person name="Onimaru K"/>
            <person name="Kadota M"/>
            <person name="Koyanagi M"/>
            <person name="Keeley SD"/>
            <person name="Tatsumi K"/>
            <person name="Tanaka K"/>
            <person name="Motone F"/>
            <person name="Kageyama Y"/>
            <person name="Nozu R"/>
            <person name="Adachi N"/>
            <person name="Nishimura O"/>
            <person name="Nakagawa R"/>
            <person name="Tanegashima C"/>
            <person name="Kiyatake I"/>
            <person name="Matsumoto R"/>
            <person name="Murakumo K"/>
            <person name="Nishida K"/>
            <person name="Terakita A"/>
            <person name="Kuratani S"/>
            <person name="Sato K"/>
            <person name="Hyodo S Kuraku.S."/>
        </authorList>
    </citation>
    <scope>NUCLEOTIDE SEQUENCE [LARGE SCALE GENOMIC DNA]</scope>
</reference>
<evidence type="ECO:0000313" key="16">
    <source>
        <dbReference type="Proteomes" id="UP000288216"/>
    </source>
</evidence>
<dbReference type="STRING" id="75743.A0A401PG19"/>
<dbReference type="CDD" id="cd11304">
    <property type="entry name" value="Cadherin_repeat"/>
    <property type="match status" value="6"/>
</dbReference>
<evidence type="ECO:0000256" key="1">
    <source>
        <dbReference type="ARBA" id="ARBA00003436"/>
    </source>
</evidence>
<feature type="domain" description="Cadherin" evidence="14">
    <location>
        <begin position="63"/>
        <end position="132"/>
    </location>
</feature>
<keyword evidence="16" id="KW-1185">Reference proteome</keyword>
<evidence type="ECO:0000256" key="11">
    <source>
        <dbReference type="ARBA" id="ARBA00023180"/>
    </source>
</evidence>
<dbReference type="FunFam" id="2.60.40.60:FF:000004">
    <property type="entry name" value="Protocadherin 1 gamma 2"/>
    <property type="match status" value="1"/>
</dbReference>
<dbReference type="FunFam" id="2.60.40.60:FF:000006">
    <property type="entry name" value="Protocadherin alpha 2"/>
    <property type="match status" value="1"/>
</dbReference>
<dbReference type="FunFam" id="2.60.40.60:FF:000129">
    <property type="entry name" value="protocadherin alpha-C2 isoform X1"/>
    <property type="match status" value="1"/>
</dbReference>
<evidence type="ECO:0000256" key="5">
    <source>
        <dbReference type="ARBA" id="ARBA00022729"/>
    </source>
</evidence>
<evidence type="ECO:0000256" key="4">
    <source>
        <dbReference type="ARBA" id="ARBA00022692"/>
    </source>
</evidence>
<dbReference type="AlphaFoldDB" id="A0A401PG19"/>
<dbReference type="FunFam" id="2.60.40.60:FF:000007">
    <property type="entry name" value="Protocadherin alpha 2"/>
    <property type="match status" value="1"/>
</dbReference>
<keyword evidence="4 13" id="KW-0812">Transmembrane</keyword>
<protein>
    <recommendedName>
        <fullName evidence="14">Cadherin domain-containing protein</fullName>
    </recommendedName>
</protein>
<organism evidence="15 16">
    <name type="scientific">Scyliorhinus torazame</name>
    <name type="common">Cloudy catshark</name>
    <name type="synonym">Catulus torazame</name>
    <dbReference type="NCBI Taxonomy" id="75743"/>
    <lineage>
        <taxon>Eukaryota</taxon>
        <taxon>Metazoa</taxon>
        <taxon>Chordata</taxon>
        <taxon>Craniata</taxon>
        <taxon>Vertebrata</taxon>
        <taxon>Chondrichthyes</taxon>
        <taxon>Elasmobranchii</taxon>
        <taxon>Galeomorphii</taxon>
        <taxon>Galeoidea</taxon>
        <taxon>Carcharhiniformes</taxon>
        <taxon>Scyliorhinidae</taxon>
        <taxon>Scyliorhinus</taxon>
    </lineage>
</organism>
<comment type="function">
    <text evidence="1">Potential calcium-dependent cell-adhesion protein. May be involved in the establishment and maintenance of specific neuronal connections in the brain.</text>
</comment>
<feature type="domain" description="Cadherin" evidence="14">
    <location>
        <begin position="242"/>
        <end position="349"/>
    </location>
</feature>
<dbReference type="GO" id="GO:0005509">
    <property type="term" value="F:calcium ion binding"/>
    <property type="evidence" value="ECO:0007669"/>
    <property type="project" value="UniProtKB-UniRule"/>
</dbReference>
<dbReference type="GO" id="GO:0007156">
    <property type="term" value="P:homophilic cell adhesion via plasma membrane adhesion molecules"/>
    <property type="evidence" value="ECO:0007669"/>
    <property type="project" value="InterPro"/>
</dbReference>
<keyword evidence="8" id="KW-0130">Cell adhesion</keyword>
<dbReference type="InterPro" id="IPR015919">
    <property type="entry name" value="Cadherin-like_sf"/>
</dbReference>
<keyword evidence="11" id="KW-0325">Glycoprotein</keyword>
<gene>
    <name evidence="15" type="ORF">scyTo_0001821</name>
</gene>
<keyword evidence="6" id="KW-0677">Repeat</keyword>
<dbReference type="GO" id="GO:0005886">
    <property type="term" value="C:plasma membrane"/>
    <property type="evidence" value="ECO:0007669"/>
    <property type="project" value="UniProtKB-SubCell"/>
</dbReference>
<dbReference type="InterPro" id="IPR050174">
    <property type="entry name" value="Protocadherin/Cadherin-CA"/>
</dbReference>
<comment type="caution">
    <text evidence="15">The sequence shown here is derived from an EMBL/GenBank/DDBJ whole genome shotgun (WGS) entry which is preliminary data.</text>
</comment>
<dbReference type="Gene3D" id="2.60.40.60">
    <property type="entry name" value="Cadherins"/>
    <property type="match status" value="6"/>
</dbReference>
<dbReference type="FunFam" id="2.60.40.60:FF:000001">
    <property type="entry name" value="Protocadherin alpha 2"/>
    <property type="match status" value="1"/>
</dbReference>
<dbReference type="PROSITE" id="PS00232">
    <property type="entry name" value="CADHERIN_1"/>
    <property type="match status" value="3"/>
</dbReference>
<dbReference type="PROSITE" id="PS50268">
    <property type="entry name" value="CADHERIN_2"/>
    <property type="match status" value="6"/>
</dbReference>
<evidence type="ECO:0000256" key="6">
    <source>
        <dbReference type="ARBA" id="ARBA00022737"/>
    </source>
</evidence>
<dbReference type="PANTHER" id="PTHR24028">
    <property type="entry name" value="CADHERIN-87A"/>
    <property type="match status" value="1"/>
</dbReference>
<dbReference type="InterPro" id="IPR032455">
    <property type="entry name" value="Cadherin_C"/>
</dbReference>
<feature type="transmembrane region" description="Helical" evidence="13">
    <location>
        <begin position="12"/>
        <end position="34"/>
    </location>
</feature>
<feature type="transmembrane region" description="Helical" evidence="13">
    <location>
        <begin position="692"/>
        <end position="713"/>
    </location>
</feature>
<keyword evidence="3" id="KW-1003">Cell membrane</keyword>